<comment type="similarity">
    <text evidence="1">Belongs to the PSMG1 family.</text>
</comment>
<dbReference type="Pfam" id="PF16094">
    <property type="entry name" value="PAC1"/>
    <property type="match status" value="1"/>
</dbReference>
<dbReference type="GO" id="GO:0000502">
    <property type="term" value="C:proteasome complex"/>
    <property type="evidence" value="ECO:0007669"/>
    <property type="project" value="UniProtKB-KW"/>
</dbReference>
<dbReference type="EMBL" id="JARO02008296">
    <property type="protein sequence ID" value="KPP62903.1"/>
    <property type="molecule type" value="Genomic_DNA"/>
</dbReference>
<dbReference type="GO" id="GO:0070628">
    <property type="term" value="F:proteasome binding"/>
    <property type="evidence" value="ECO:0007669"/>
    <property type="project" value="TreeGrafter"/>
</dbReference>
<evidence type="ECO:0000256" key="2">
    <source>
        <dbReference type="ARBA" id="ARBA00019180"/>
    </source>
</evidence>
<sequence>MTRHFSAEMATFFGEVLSVYSRAVEEDEDDLEDENEEDKRIRSEIEQKRSVHVEWCPEVQNSLDVTSEKTLPFSQFLIAVGPNAAGFLSTYVLSSGKWDSIGLVSLWNERSESQQYGVHLQQEAGCVFYKQKECSSVLICQCTLYIAEDQLFPWAEKVFACIQRRGLTVTVLSDAPLSEFKSPNSLYSTTPFLRALRTSAYKTQVSCQLLEQPNIATGLAAAVLSYCQVQKIPAVLYQCYSDVIVPNSITMETYKPALSSLSEIIKLDSCPNADVLKRLLKASEIQSNMYT</sequence>
<evidence type="ECO:0000256" key="4">
    <source>
        <dbReference type="SAM" id="Coils"/>
    </source>
</evidence>
<protein>
    <recommendedName>
        <fullName evidence="2">Proteasome assembly chaperone 1</fullName>
    </recommendedName>
</protein>
<proteinExistence type="inferred from homology"/>
<dbReference type="Proteomes" id="UP000034805">
    <property type="component" value="Unassembled WGS sequence"/>
</dbReference>
<dbReference type="AlphaFoldDB" id="A0A0P7U613"/>
<dbReference type="GO" id="GO:0080129">
    <property type="term" value="P:proteasome core complex assembly"/>
    <property type="evidence" value="ECO:0007669"/>
    <property type="project" value="TreeGrafter"/>
</dbReference>
<name>A0A0P7U613_SCLFO</name>
<evidence type="ECO:0000256" key="3">
    <source>
        <dbReference type="ARBA" id="ARBA00023186"/>
    </source>
</evidence>
<comment type="caution">
    <text evidence="5">The sequence shown here is derived from an EMBL/GenBank/DDBJ whole genome shotgun (WGS) entry which is preliminary data.</text>
</comment>
<dbReference type="STRING" id="113540.ENSSFOP00015020936"/>
<keyword evidence="5" id="KW-0647">Proteasome</keyword>
<gene>
    <name evidence="5" type="ORF">Z043_118880</name>
</gene>
<dbReference type="GO" id="GO:0005783">
    <property type="term" value="C:endoplasmic reticulum"/>
    <property type="evidence" value="ECO:0007669"/>
    <property type="project" value="InterPro"/>
</dbReference>
<accession>A0A0P7U613</accession>
<evidence type="ECO:0000313" key="5">
    <source>
        <dbReference type="EMBL" id="KPP62903.1"/>
    </source>
</evidence>
<evidence type="ECO:0000256" key="1">
    <source>
        <dbReference type="ARBA" id="ARBA00005261"/>
    </source>
</evidence>
<dbReference type="PANTHER" id="PTHR15069:SF1">
    <property type="entry name" value="PROTEASOME ASSEMBLY CHAPERONE 1"/>
    <property type="match status" value="1"/>
</dbReference>
<keyword evidence="3" id="KW-0143">Chaperone</keyword>
<dbReference type="PANTHER" id="PTHR15069">
    <property type="entry name" value="PROTEASOME ASSEMBLY CHAPERONE 1"/>
    <property type="match status" value="1"/>
</dbReference>
<reference evidence="5 6" key="1">
    <citation type="submission" date="2015-08" db="EMBL/GenBank/DDBJ databases">
        <title>The genome of the Asian arowana (Scleropages formosus).</title>
        <authorList>
            <person name="Tan M.H."/>
            <person name="Gan H.M."/>
            <person name="Croft L.J."/>
            <person name="Austin C.M."/>
        </authorList>
    </citation>
    <scope>NUCLEOTIDE SEQUENCE [LARGE SCALE GENOMIC DNA]</scope>
    <source>
        <strain evidence="5">Aro1</strain>
    </source>
</reference>
<evidence type="ECO:0000313" key="6">
    <source>
        <dbReference type="Proteomes" id="UP000034805"/>
    </source>
</evidence>
<dbReference type="InterPro" id="IPR016565">
    <property type="entry name" value="Proteasome_assmbl_chp_1"/>
</dbReference>
<organism evidence="5 6">
    <name type="scientific">Scleropages formosus</name>
    <name type="common">Asian bonytongue</name>
    <name type="synonym">Osteoglossum formosum</name>
    <dbReference type="NCBI Taxonomy" id="113540"/>
    <lineage>
        <taxon>Eukaryota</taxon>
        <taxon>Metazoa</taxon>
        <taxon>Chordata</taxon>
        <taxon>Craniata</taxon>
        <taxon>Vertebrata</taxon>
        <taxon>Euteleostomi</taxon>
        <taxon>Actinopterygii</taxon>
        <taxon>Neopterygii</taxon>
        <taxon>Teleostei</taxon>
        <taxon>Osteoglossocephala</taxon>
        <taxon>Osteoglossomorpha</taxon>
        <taxon>Osteoglossiformes</taxon>
        <taxon>Osteoglossidae</taxon>
        <taxon>Scleropages</taxon>
    </lineage>
</organism>
<keyword evidence="4" id="KW-0175">Coiled coil</keyword>
<feature type="coiled-coil region" evidence="4">
    <location>
        <begin position="17"/>
        <end position="48"/>
    </location>
</feature>